<name>A0A1R0GV92_9FUNG</name>
<keyword evidence="2" id="KW-1185">Reference proteome</keyword>
<protein>
    <submittedName>
        <fullName evidence="1">Uncharacterized protein</fullName>
    </submittedName>
</protein>
<feature type="non-terminal residue" evidence="1">
    <location>
        <position position="73"/>
    </location>
</feature>
<evidence type="ECO:0000313" key="1">
    <source>
        <dbReference type="EMBL" id="OLY80813.1"/>
    </source>
</evidence>
<dbReference type="EMBL" id="LSSL01003103">
    <property type="protein sequence ID" value="OLY80813.1"/>
    <property type="molecule type" value="Genomic_DNA"/>
</dbReference>
<evidence type="ECO:0000313" key="2">
    <source>
        <dbReference type="Proteomes" id="UP000187455"/>
    </source>
</evidence>
<proteinExistence type="predicted"/>
<gene>
    <name evidence="1" type="ORF">AYI68_g5083</name>
</gene>
<dbReference type="AlphaFoldDB" id="A0A1R0GV92"/>
<dbReference type="OrthoDB" id="3067660at2759"/>
<dbReference type="Proteomes" id="UP000187455">
    <property type="component" value="Unassembled WGS sequence"/>
</dbReference>
<organism evidence="1 2">
    <name type="scientific">Smittium mucronatum</name>
    <dbReference type="NCBI Taxonomy" id="133383"/>
    <lineage>
        <taxon>Eukaryota</taxon>
        <taxon>Fungi</taxon>
        <taxon>Fungi incertae sedis</taxon>
        <taxon>Zoopagomycota</taxon>
        <taxon>Kickxellomycotina</taxon>
        <taxon>Harpellomycetes</taxon>
        <taxon>Harpellales</taxon>
        <taxon>Legeriomycetaceae</taxon>
        <taxon>Smittium</taxon>
    </lineage>
</organism>
<reference evidence="1 2" key="1">
    <citation type="journal article" date="2016" name="Mol. Biol. Evol.">
        <title>Genome-Wide Survey of Gut Fungi (Harpellales) Reveals the First Horizontally Transferred Ubiquitin Gene from a Mosquito Host.</title>
        <authorList>
            <person name="Wang Y."/>
            <person name="White M.M."/>
            <person name="Kvist S."/>
            <person name="Moncalvo J.M."/>
        </authorList>
    </citation>
    <scope>NUCLEOTIDE SEQUENCE [LARGE SCALE GENOMIC DNA]</scope>
    <source>
        <strain evidence="1 2">ALG-7-W6</strain>
    </source>
</reference>
<comment type="caution">
    <text evidence="1">The sequence shown here is derived from an EMBL/GenBank/DDBJ whole genome shotgun (WGS) entry which is preliminary data.</text>
</comment>
<accession>A0A1R0GV92</accession>
<sequence length="73" mass="7932">MPYIVIKHAGCHLGDTPNNKAPGIDGVPSEIWKLVVKERVPTSNLAKLLYKIIGVMYDSGEIPKSMTTSLVVP</sequence>